<feature type="domain" description="DUF7822" evidence="1">
    <location>
        <begin position="12"/>
        <end position="123"/>
    </location>
</feature>
<reference evidence="2" key="1">
    <citation type="submission" date="2020-12" db="EMBL/GenBank/DDBJ databases">
        <title>Genome public.</title>
        <authorList>
            <person name="Sun Q."/>
        </authorList>
    </citation>
    <scope>NUCLEOTIDE SEQUENCE</scope>
    <source>
        <strain evidence="2">CCM 8863</strain>
    </source>
</reference>
<name>A0A934M4H0_9CORY</name>
<accession>A0A934M4H0</accession>
<dbReference type="AlphaFoldDB" id="A0A934M4H0"/>
<dbReference type="RefSeq" id="WP_198738041.1">
    <property type="nucleotide sequence ID" value="NZ_JAEIOS010000011.1"/>
</dbReference>
<evidence type="ECO:0000313" key="3">
    <source>
        <dbReference type="Proteomes" id="UP000645966"/>
    </source>
</evidence>
<keyword evidence="3" id="KW-1185">Reference proteome</keyword>
<dbReference type="EMBL" id="JAEIOS010000011">
    <property type="protein sequence ID" value="MBI8989016.1"/>
    <property type="molecule type" value="Genomic_DNA"/>
</dbReference>
<gene>
    <name evidence="2" type="ORF">JDV75_04465</name>
</gene>
<protein>
    <recommendedName>
        <fullName evidence="1">DUF7822 domain-containing protein</fullName>
    </recommendedName>
</protein>
<dbReference type="Pfam" id="PF25135">
    <property type="entry name" value="DUF7822"/>
    <property type="match status" value="1"/>
</dbReference>
<dbReference type="Proteomes" id="UP000645966">
    <property type="component" value="Unassembled WGS sequence"/>
</dbReference>
<sequence length="180" mass="19477">MANRSYIYAATEAEGGDRILLGQHEDSVPLIFKILLSAHAEKHTEAGSDTTFISGDFDGGVQRLELFFEDLGPGSGAGLNRKEFRRSAENALMVLKSKRLRNCRYIVLDSTEVVDGADTDTLLSEVRNINDTIDSDPILVGDKASSLSELLHNQSLVAPDDEAGVRRISEIGLTSIGAGR</sequence>
<dbReference type="InterPro" id="IPR056724">
    <property type="entry name" value="DUF7822"/>
</dbReference>
<comment type="caution">
    <text evidence="2">The sequence shown here is derived from an EMBL/GenBank/DDBJ whole genome shotgun (WGS) entry which is preliminary data.</text>
</comment>
<evidence type="ECO:0000259" key="1">
    <source>
        <dbReference type="Pfam" id="PF25135"/>
    </source>
</evidence>
<organism evidence="2 3">
    <name type="scientific">Corynebacterium meridianum</name>
    <dbReference type="NCBI Taxonomy" id="2765363"/>
    <lineage>
        <taxon>Bacteria</taxon>
        <taxon>Bacillati</taxon>
        <taxon>Actinomycetota</taxon>
        <taxon>Actinomycetes</taxon>
        <taxon>Mycobacteriales</taxon>
        <taxon>Corynebacteriaceae</taxon>
        <taxon>Corynebacterium</taxon>
    </lineage>
</organism>
<evidence type="ECO:0000313" key="2">
    <source>
        <dbReference type="EMBL" id="MBI8989016.1"/>
    </source>
</evidence>
<proteinExistence type="predicted"/>